<keyword evidence="2" id="KW-0436">Ligase</keyword>
<feature type="domain" description="AMP-dependent synthetase/ligase" evidence="6">
    <location>
        <begin position="16"/>
        <end position="425"/>
    </location>
</feature>
<evidence type="ECO:0000313" key="7">
    <source>
        <dbReference type="EMBL" id="SDE45027.1"/>
    </source>
</evidence>
<dbReference type="Gene3D" id="3.40.50.12780">
    <property type="entry name" value="N-terminal domain of ligase-like"/>
    <property type="match status" value="1"/>
</dbReference>
<dbReference type="SUPFAM" id="SSF56801">
    <property type="entry name" value="Acetyl-CoA synthetase-like"/>
    <property type="match status" value="1"/>
</dbReference>
<dbReference type="PANTHER" id="PTHR43272:SF32">
    <property type="entry name" value="AMP-DEPENDENT SYNTHETASE_LIGASE DOMAIN-CONTAINING PROTEIN"/>
    <property type="match status" value="1"/>
</dbReference>
<dbReference type="AlphaFoldDB" id="A0A1G7D0H6"/>
<protein>
    <recommendedName>
        <fullName evidence="5">Acyl-CoA synthetase</fullName>
    </recommendedName>
</protein>
<evidence type="ECO:0000256" key="3">
    <source>
        <dbReference type="ARBA" id="ARBA00022832"/>
    </source>
</evidence>
<dbReference type="PROSITE" id="PS00455">
    <property type="entry name" value="AMP_BINDING"/>
    <property type="match status" value="1"/>
</dbReference>
<evidence type="ECO:0000256" key="2">
    <source>
        <dbReference type="ARBA" id="ARBA00022598"/>
    </source>
</evidence>
<organism evidence="7 8">
    <name type="scientific">Rhodococcus tukisamuensis</name>
    <dbReference type="NCBI Taxonomy" id="168276"/>
    <lineage>
        <taxon>Bacteria</taxon>
        <taxon>Bacillati</taxon>
        <taxon>Actinomycetota</taxon>
        <taxon>Actinomycetes</taxon>
        <taxon>Mycobacteriales</taxon>
        <taxon>Nocardiaceae</taxon>
        <taxon>Rhodococcus</taxon>
    </lineage>
</organism>
<evidence type="ECO:0000256" key="5">
    <source>
        <dbReference type="ARBA" id="ARBA00032875"/>
    </source>
</evidence>
<comment type="similarity">
    <text evidence="1">Belongs to the ATP-dependent AMP-binding enzyme family.</text>
</comment>
<accession>A0A1G7D0H6</accession>
<keyword evidence="3" id="KW-0276">Fatty acid metabolism</keyword>
<dbReference type="RefSeq" id="WP_072844963.1">
    <property type="nucleotide sequence ID" value="NZ_FNAB01000017.1"/>
</dbReference>
<evidence type="ECO:0000259" key="6">
    <source>
        <dbReference type="Pfam" id="PF00501"/>
    </source>
</evidence>
<evidence type="ECO:0000313" key="8">
    <source>
        <dbReference type="Proteomes" id="UP000199417"/>
    </source>
</evidence>
<name>A0A1G7D0H6_9NOCA</name>
<dbReference type="EMBL" id="FNAB01000017">
    <property type="protein sequence ID" value="SDE45027.1"/>
    <property type="molecule type" value="Genomic_DNA"/>
</dbReference>
<reference evidence="7 8" key="1">
    <citation type="submission" date="2016-10" db="EMBL/GenBank/DDBJ databases">
        <authorList>
            <person name="de Groot N.N."/>
        </authorList>
    </citation>
    <scope>NUCLEOTIDE SEQUENCE [LARGE SCALE GENOMIC DNA]</scope>
    <source>
        <strain evidence="7 8">JCM 11308</strain>
    </source>
</reference>
<sequence length="597" mass="64689">MYQTIAGKTLADLAFRAAEAYGDRPAARFQSTPDQWDEISYRELAERVTEFGAGLIDLGLEVGDRVAVLGTTRPDWSVAHLAIVAAGAVHVSVYPTNSADECAWVVGNSEARAIICEDAAQVAKIAAVRDRLPALEWVVILDGEAEGAITASEIRRRGRELDAEELRRRAAAVAPSDPYVFMYTSGTTGPPKGCVLSHGNYRAIMEANTALDARDNPDPETDMVAYLFLPLAHAFALLFQLLTFDRGGVIAYWGGDTTRIVPEVMATRPTHLPSVPRVFEKIYTLAVGSKPADERERMLAAAAVGVRVRDLQARGEPVPAELQQPFDAAEAALFQGVRALFGGNLKLATTGAAPIAKEILEFFYGCGVPVMEGFGMTETSTGATVNTVLNHRFGTVGRPVPGLEARVDEDGELLLRGGNIFQGYYKMEDASFGAVEDGWLRTGDLASIDEDGYVSIIGRKKDIIVTSGGKNLTPANLENDLKRSPWISQAVMHGDRRPYPVVLVTLDPETVLPWAQAQGLPDSIAELSRHPEMVGMVQQAVDAANAKLATPERVKKFVIADRDLAQETGELTPTLKIKRKVVGENFRAHFDALYEEG</sequence>
<evidence type="ECO:0000256" key="1">
    <source>
        <dbReference type="ARBA" id="ARBA00006432"/>
    </source>
</evidence>
<dbReference type="InterPro" id="IPR020845">
    <property type="entry name" value="AMP-binding_CS"/>
</dbReference>
<dbReference type="GO" id="GO:0016020">
    <property type="term" value="C:membrane"/>
    <property type="evidence" value="ECO:0007669"/>
    <property type="project" value="TreeGrafter"/>
</dbReference>
<proteinExistence type="inferred from homology"/>
<dbReference type="Pfam" id="PF00501">
    <property type="entry name" value="AMP-binding"/>
    <property type="match status" value="1"/>
</dbReference>
<dbReference type="CDD" id="cd05907">
    <property type="entry name" value="VL_LC_FACS_like"/>
    <property type="match status" value="1"/>
</dbReference>
<gene>
    <name evidence="7" type="ORF">SAMN05444580_11793</name>
</gene>
<keyword evidence="8" id="KW-1185">Reference proteome</keyword>
<dbReference type="InterPro" id="IPR000873">
    <property type="entry name" value="AMP-dep_synth/lig_dom"/>
</dbReference>
<evidence type="ECO:0000256" key="4">
    <source>
        <dbReference type="ARBA" id="ARBA00023098"/>
    </source>
</evidence>
<keyword evidence="4" id="KW-0443">Lipid metabolism</keyword>
<dbReference type="Proteomes" id="UP000199417">
    <property type="component" value="Unassembled WGS sequence"/>
</dbReference>
<dbReference type="InterPro" id="IPR042099">
    <property type="entry name" value="ANL_N_sf"/>
</dbReference>
<dbReference type="GO" id="GO:0004467">
    <property type="term" value="F:long-chain fatty acid-CoA ligase activity"/>
    <property type="evidence" value="ECO:0007669"/>
    <property type="project" value="TreeGrafter"/>
</dbReference>
<dbReference type="PANTHER" id="PTHR43272">
    <property type="entry name" value="LONG-CHAIN-FATTY-ACID--COA LIGASE"/>
    <property type="match status" value="1"/>
</dbReference>
<dbReference type="Pfam" id="PF23562">
    <property type="entry name" value="AMP-binding_C_3"/>
    <property type="match status" value="1"/>
</dbReference>
<dbReference type="STRING" id="168276.SAMN05444580_11793"/>